<comment type="similarity">
    <text evidence="3">Belongs to the DNA2/NAM7 helicase family.</text>
</comment>
<keyword evidence="10" id="KW-0539">Nucleus</keyword>
<evidence type="ECO:0000256" key="6">
    <source>
        <dbReference type="ARBA" id="ARBA00022741"/>
    </source>
</evidence>
<dbReference type="Pfam" id="PF13087">
    <property type="entry name" value="AAA_12"/>
    <property type="match status" value="1"/>
</dbReference>
<evidence type="ECO:0000259" key="12">
    <source>
        <dbReference type="SMART" id="SM00382"/>
    </source>
</evidence>
<dbReference type="GeneID" id="9687728"/>
<keyword evidence="8" id="KW-0347">Helicase</keyword>
<dbReference type="CDD" id="cd18808">
    <property type="entry name" value="SF1_C_Upf1"/>
    <property type="match status" value="1"/>
</dbReference>
<evidence type="ECO:0000256" key="9">
    <source>
        <dbReference type="ARBA" id="ARBA00022840"/>
    </source>
</evidence>
<dbReference type="InterPro" id="IPR041679">
    <property type="entry name" value="DNA2/NAM7-like_C"/>
</dbReference>
<dbReference type="InterPro" id="IPR047187">
    <property type="entry name" value="SF1_C_Upf1"/>
</dbReference>
<dbReference type="InterPro" id="IPR027417">
    <property type="entry name" value="P-loop_NTPase"/>
</dbReference>
<keyword evidence="14" id="KW-1185">Reference proteome</keyword>
<dbReference type="InterPro" id="IPR048761">
    <property type="entry name" value="SMUBP-2_HCS1_1B"/>
</dbReference>
<dbReference type="RefSeq" id="XP_003062516.1">
    <property type="nucleotide sequence ID" value="XM_003062470.1"/>
</dbReference>
<keyword evidence="5" id="KW-0963">Cytoplasm</keyword>
<evidence type="ECO:0000256" key="11">
    <source>
        <dbReference type="SAM" id="MobiDB-lite"/>
    </source>
</evidence>
<gene>
    <name evidence="13" type="ORF">MICPUCDRAFT_29100</name>
</gene>
<dbReference type="GO" id="GO:0003723">
    <property type="term" value="F:RNA binding"/>
    <property type="evidence" value="ECO:0007669"/>
    <property type="project" value="InterPro"/>
</dbReference>
<dbReference type="Proteomes" id="UP000001876">
    <property type="component" value="Unassembled WGS sequence"/>
</dbReference>
<evidence type="ECO:0000256" key="4">
    <source>
        <dbReference type="ARBA" id="ARBA00012551"/>
    </source>
</evidence>
<proteinExistence type="inferred from homology"/>
<dbReference type="EC" id="3.6.4.12" evidence="4"/>
<evidence type="ECO:0000313" key="14">
    <source>
        <dbReference type="Proteomes" id="UP000001876"/>
    </source>
</evidence>
<comment type="subcellular location">
    <subcellularLocation>
        <location evidence="2">Cytoplasm</location>
    </subcellularLocation>
    <subcellularLocation>
        <location evidence="1">Nucleus</location>
    </subcellularLocation>
</comment>
<evidence type="ECO:0000256" key="2">
    <source>
        <dbReference type="ARBA" id="ARBA00004496"/>
    </source>
</evidence>
<evidence type="ECO:0000256" key="5">
    <source>
        <dbReference type="ARBA" id="ARBA00022490"/>
    </source>
</evidence>
<evidence type="ECO:0000313" key="13">
    <source>
        <dbReference type="EMBL" id="EEH53335.1"/>
    </source>
</evidence>
<dbReference type="OrthoDB" id="6513042at2759"/>
<reference evidence="13 14" key="1">
    <citation type="journal article" date="2009" name="Science">
        <title>Green evolution and dynamic adaptations revealed by genomes of the marine picoeukaryotes Micromonas.</title>
        <authorList>
            <person name="Worden A.Z."/>
            <person name="Lee J.H."/>
            <person name="Mock T."/>
            <person name="Rouze P."/>
            <person name="Simmons M.P."/>
            <person name="Aerts A.L."/>
            <person name="Allen A.E."/>
            <person name="Cuvelier M.L."/>
            <person name="Derelle E."/>
            <person name="Everett M.V."/>
            <person name="Foulon E."/>
            <person name="Grimwood J."/>
            <person name="Gundlach H."/>
            <person name="Henrissat B."/>
            <person name="Napoli C."/>
            <person name="McDonald S.M."/>
            <person name="Parker M.S."/>
            <person name="Rombauts S."/>
            <person name="Salamov A."/>
            <person name="Von Dassow P."/>
            <person name="Badger J.H."/>
            <person name="Coutinho P.M."/>
            <person name="Demir E."/>
            <person name="Dubchak I."/>
            <person name="Gentemann C."/>
            <person name="Eikrem W."/>
            <person name="Gready J.E."/>
            <person name="John U."/>
            <person name="Lanier W."/>
            <person name="Lindquist E.A."/>
            <person name="Lucas S."/>
            <person name="Mayer K.F."/>
            <person name="Moreau H."/>
            <person name="Not F."/>
            <person name="Otillar R."/>
            <person name="Panaud O."/>
            <person name="Pangilinan J."/>
            <person name="Paulsen I."/>
            <person name="Piegu B."/>
            <person name="Poliakov A."/>
            <person name="Robbens S."/>
            <person name="Schmutz J."/>
            <person name="Toulza E."/>
            <person name="Wyss T."/>
            <person name="Zelensky A."/>
            <person name="Zhou K."/>
            <person name="Armbrust E.V."/>
            <person name="Bhattacharya D."/>
            <person name="Goodenough U.W."/>
            <person name="Van de Peer Y."/>
            <person name="Grigoriev I.V."/>
        </authorList>
    </citation>
    <scope>NUCLEOTIDE SEQUENCE [LARGE SCALE GENOMIC DNA]</scope>
    <source>
        <strain evidence="13 14">CCMP1545</strain>
    </source>
</reference>
<dbReference type="GO" id="GO:0005737">
    <property type="term" value="C:cytoplasm"/>
    <property type="evidence" value="ECO:0007669"/>
    <property type="project" value="UniProtKB-SubCell"/>
</dbReference>
<dbReference type="PANTHER" id="PTHR43788:SF8">
    <property type="entry name" value="DNA-BINDING PROTEIN SMUBP-2"/>
    <property type="match status" value="1"/>
</dbReference>
<dbReference type="SUPFAM" id="SSF52540">
    <property type="entry name" value="P-loop containing nucleoside triphosphate hydrolases"/>
    <property type="match status" value="1"/>
</dbReference>
<dbReference type="SMART" id="SM00382">
    <property type="entry name" value="AAA"/>
    <property type="match status" value="1"/>
</dbReference>
<dbReference type="InterPro" id="IPR050534">
    <property type="entry name" value="Coronavir_polyprotein_1ab"/>
</dbReference>
<dbReference type="FunFam" id="3.40.50.300:FF:000326">
    <property type="entry name" value="P-loop containing nucleoside triphosphate hydrolase"/>
    <property type="match status" value="1"/>
</dbReference>
<evidence type="ECO:0000256" key="3">
    <source>
        <dbReference type="ARBA" id="ARBA00007913"/>
    </source>
</evidence>
<dbReference type="EMBL" id="GG663746">
    <property type="protein sequence ID" value="EEH53335.1"/>
    <property type="molecule type" value="Genomic_DNA"/>
</dbReference>
<keyword evidence="7" id="KW-0378">Hydrolase</keyword>
<dbReference type="GO" id="GO:0005634">
    <property type="term" value="C:nucleus"/>
    <property type="evidence" value="ECO:0007669"/>
    <property type="project" value="UniProtKB-SubCell"/>
</dbReference>
<organism evidence="14">
    <name type="scientific">Micromonas pusilla (strain CCMP1545)</name>
    <name type="common">Picoplanktonic green alga</name>
    <dbReference type="NCBI Taxonomy" id="564608"/>
    <lineage>
        <taxon>Eukaryota</taxon>
        <taxon>Viridiplantae</taxon>
        <taxon>Chlorophyta</taxon>
        <taxon>Mamiellophyceae</taxon>
        <taxon>Mamiellales</taxon>
        <taxon>Mamiellaceae</taxon>
        <taxon>Micromonas</taxon>
    </lineage>
</organism>
<feature type="region of interest" description="Disordered" evidence="11">
    <location>
        <begin position="1"/>
        <end position="22"/>
    </location>
</feature>
<dbReference type="Pfam" id="PF13086">
    <property type="entry name" value="AAA_11"/>
    <property type="match status" value="1"/>
</dbReference>
<dbReference type="GO" id="GO:0043139">
    <property type="term" value="F:5'-3' DNA helicase activity"/>
    <property type="evidence" value="ECO:0007669"/>
    <property type="project" value="TreeGrafter"/>
</dbReference>
<dbReference type="Gene3D" id="2.40.30.270">
    <property type="match status" value="1"/>
</dbReference>
<dbReference type="KEGG" id="mpp:MICPUCDRAFT_29100"/>
<protein>
    <recommendedName>
        <fullName evidence="4">DNA helicase</fullName>
        <ecNumber evidence="4">3.6.4.12</ecNumber>
    </recommendedName>
</protein>
<evidence type="ECO:0000256" key="8">
    <source>
        <dbReference type="ARBA" id="ARBA00022806"/>
    </source>
</evidence>
<evidence type="ECO:0000256" key="1">
    <source>
        <dbReference type="ARBA" id="ARBA00004123"/>
    </source>
</evidence>
<dbReference type="InterPro" id="IPR003593">
    <property type="entry name" value="AAA+_ATPase"/>
</dbReference>
<feature type="domain" description="AAA+ ATPase" evidence="12">
    <location>
        <begin position="209"/>
        <end position="465"/>
    </location>
</feature>
<dbReference type="Pfam" id="PF21138">
    <property type="entry name" value="SMUBP-2_HCS1_1B"/>
    <property type="match status" value="1"/>
</dbReference>
<accession>C1N2Y8</accession>
<dbReference type="OMA" id="TIIHGPP"/>
<dbReference type="AlphaFoldDB" id="C1N2Y8"/>
<evidence type="ECO:0000256" key="7">
    <source>
        <dbReference type="ARBA" id="ARBA00022801"/>
    </source>
</evidence>
<sequence length="648" mass="68950">MTLERDAEVEQSEGALREMSPATAAKRGRALLGLKIVDARGGLLGKTVLTFESSKRPTAAAPPLPPHKFTPHDVVCVRPSKGVGGGEPIAAGVVYRVKDTAIEVAVDDAPDSDGVDQAVRLEKLSNETTHKRLRAALERLGSAPRGGGGAASGSGPGGGGAYGRVVDVMFGKTPPRFAKRDAADDGFARFFNPRLDASQKDAVAHALRAVDLALIHGPPGTGKTTVVVEYVAREVARGARILCCAASNVAVDNLVERLARITRLGHPARLLASVLENSLEAQVLRSDNSSLARDCERESAALRRRLLKLADAKTREGAFSLELRRLAKETRARQRLAVDEVVASANVVCCTLAGALGGVLKDQARSTFDVVVIDEAAQALEASCWGAIMRGGKVVLAGDHLQLPPTVLSDVAAREGLSETLFQRAHAKWYRENVAVMLTTQYRMHEDIMRRVLWASNAMYDGALLASEDARGRTLRSASGAPLGALQLVDTAGCDCDERQEEEGASRDNPGEAAVAMRIVADLISSGAVAADDVGIITPYSAQVGTLRDLRAANDALFKGVEISTVDGFQGREKEAIVISAVRSNDRGDVGFLSDARRMNVAVTRARARCVLVCDTETIARKDAFLAGLVKHFETRGEYISAAELQED</sequence>
<dbReference type="PANTHER" id="PTHR43788">
    <property type="entry name" value="DNA2/NAM7 HELICASE FAMILY MEMBER"/>
    <property type="match status" value="1"/>
</dbReference>
<dbReference type="eggNOG" id="KOG1803">
    <property type="taxonomic scope" value="Eukaryota"/>
</dbReference>
<dbReference type="InterPro" id="IPR041677">
    <property type="entry name" value="DNA2/NAM7_AAA_11"/>
</dbReference>
<dbReference type="GO" id="GO:0016787">
    <property type="term" value="F:hydrolase activity"/>
    <property type="evidence" value="ECO:0007669"/>
    <property type="project" value="UniProtKB-KW"/>
</dbReference>
<keyword evidence="6" id="KW-0547">Nucleotide-binding</keyword>
<dbReference type="GO" id="GO:0005524">
    <property type="term" value="F:ATP binding"/>
    <property type="evidence" value="ECO:0007669"/>
    <property type="project" value="UniProtKB-KW"/>
</dbReference>
<dbReference type="CDD" id="cd18044">
    <property type="entry name" value="DEXXQc_SMUBP2"/>
    <property type="match status" value="1"/>
</dbReference>
<keyword evidence="9" id="KW-0067">ATP-binding</keyword>
<name>C1N2Y8_MICPC</name>
<evidence type="ECO:0000256" key="10">
    <source>
        <dbReference type="ARBA" id="ARBA00023242"/>
    </source>
</evidence>
<dbReference type="GO" id="GO:0005694">
    <property type="term" value="C:chromosome"/>
    <property type="evidence" value="ECO:0007669"/>
    <property type="project" value="UniProtKB-ARBA"/>
</dbReference>
<dbReference type="Gene3D" id="3.40.50.300">
    <property type="entry name" value="P-loop containing nucleotide triphosphate hydrolases"/>
    <property type="match status" value="2"/>
</dbReference>